<protein>
    <recommendedName>
        <fullName evidence="4">TOMM leader peptide-binding protein</fullName>
    </recommendedName>
</protein>
<comment type="caution">
    <text evidence="2">The sequence shown here is derived from an EMBL/GenBank/DDBJ whole genome shotgun (WGS) entry which is preliminary data.</text>
</comment>
<accession>A0ABT2JJX7</accession>
<dbReference type="InterPro" id="IPR035985">
    <property type="entry name" value="Ubiquitin-activating_enz"/>
</dbReference>
<dbReference type="Proteomes" id="UP001156441">
    <property type="component" value="Unassembled WGS sequence"/>
</dbReference>
<evidence type="ECO:0000256" key="1">
    <source>
        <dbReference type="SAM" id="MobiDB-lite"/>
    </source>
</evidence>
<dbReference type="EMBL" id="JAFFZE010000034">
    <property type="protein sequence ID" value="MCT2588195.1"/>
    <property type="molecule type" value="Genomic_DNA"/>
</dbReference>
<evidence type="ECO:0000313" key="3">
    <source>
        <dbReference type="Proteomes" id="UP001156441"/>
    </source>
</evidence>
<organism evidence="2 3">
    <name type="scientific">Actinophytocola gossypii</name>
    <dbReference type="NCBI Taxonomy" id="2812003"/>
    <lineage>
        <taxon>Bacteria</taxon>
        <taxon>Bacillati</taxon>
        <taxon>Actinomycetota</taxon>
        <taxon>Actinomycetes</taxon>
        <taxon>Pseudonocardiales</taxon>
        <taxon>Pseudonocardiaceae</taxon>
    </lineage>
</organism>
<proteinExistence type="predicted"/>
<evidence type="ECO:0000313" key="2">
    <source>
        <dbReference type="EMBL" id="MCT2588195.1"/>
    </source>
</evidence>
<sequence>MESTLPRRPRAIPDLRILRRGPHEVQVGLDPRLAAVLTALTEPVVAALQRLAGNRDVDELVAEHGPTMRNALIALTTRGLVEDASRQPVPLPGRLAGDRAAAAMRAAADLDHGPDAPRTAPVRHDEPAVRRGYAVTVRGDGRLAVSVACLLAAAGVGWVHVEATGTVRPEDTGTGYRPEDVGRRRGTAARNAVARVDAGVRTTAFRADRRPDLVILTDTLVHEPAWVTALNEANVPHLNARMRDGIGIVGPFVVPGHTSCLLCADLHRCDLDEYWPRVALQLAGQVQLADLASTQATAAFAATQALDGLSWLSGSATAPRTCEATVELDLGAAAVRHRSWIPHPSCSCGSSRCCSDVAANTNEELRQSRA</sequence>
<feature type="region of interest" description="Disordered" evidence="1">
    <location>
        <begin position="169"/>
        <end position="188"/>
    </location>
</feature>
<evidence type="ECO:0008006" key="4">
    <source>
        <dbReference type="Google" id="ProtNLM"/>
    </source>
</evidence>
<dbReference type="SUPFAM" id="SSF69572">
    <property type="entry name" value="Activating enzymes of the ubiquitin-like proteins"/>
    <property type="match status" value="1"/>
</dbReference>
<dbReference type="Gene3D" id="3.40.50.720">
    <property type="entry name" value="NAD(P)-binding Rossmann-like Domain"/>
    <property type="match status" value="1"/>
</dbReference>
<keyword evidence="3" id="KW-1185">Reference proteome</keyword>
<gene>
    <name evidence="2" type="ORF">JT362_34300</name>
</gene>
<name>A0ABT2JJX7_9PSEU</name>
<reference evidence="2 3" key="1">
    <citation type="submission" date="2021-02" db="EMBL/GenBank/DDBJ databases">
        <title>Actinophytocola xerophila sp. nov., isolated from soil of cotton cropping field.</title>
        <authorList>
            <person name="Huang R."/>
            <person name="Chen X."/>
            <person name="Ge X."/>
            <person name="Liu W."/>
        </authorList>
    </citation>
    <scope>NUCLEOTIDE SEQUENCE [LARGE SCALE GENOMIC DNA]</scope>
    <source>
        <strain evidence="2 3">S1-96</strain>
    </source>
</reference>
<dbReference type="RefSeq" id="WP_260196147.1">
    <property type="nucleotide sequence ID" value="NZ_JAFFZE010000034.1"/>
</dbReference>